<dbReference type="AlphaFoldDB" id="A0A7K0DM24"/>
<accession>A0A7K0DM24</accession>
<dbReference type="GO" id="GO:0004674">
    <property type="term" value="F:protein serine/threonine kinase activity"/>
    <property type="evidence" value="ECO:0007669"/>
    <property type="project" value="UniProtKB-EC"/>
</dbReference>
<evidence type="ECO:0000313" key="2">
    <source>
        <dbReference type="EMBL" id="MQY26796.1"/>
    </source>
</evidence>
<dbReference type="SMART" id="SM00382">
    <property type="entry name" value="AAA"/>
    <property type="match status" value="1"/>
</dbReference>
<dbReference type="Proteomes" id="UP000431401">
    <property type="component" value="Unassembled WGS sequence"/>
</dbReference>
<feature type="domain" description="AAA+ ATPase" evidence="1">
    <location>
        <begin position="26"/>
        <end position="186"/>
    </location>
</feature>
<organism evidence="2 3">
    <name type="scientific">Nocardia aurantia</name>
    <dbReference type="NCBI Taxonomy" id="2585199"/>
    <lineage>
        <taxon>Bacteria</taxon>
        <taxon>Bacillati</taxon>
        <taxon>Actinomycetota</taxon>
        <taxon>Actinomycetes</taxon>
        <taxon>Mycobacteriales</taxon>
        <taxon>Nocardiaceae</taxon>
        <taxon>Nocardia</taxon>
    </lineage>
</organism>
<evidence type="ECO:0000313" key="3">
    <source>
        <dbReference type="Proteomes" id="UP000431401"/>
    </source>
</evidence>
<dbReference type="InterPro" id="IPR059106">
    <property type="entry name" value="WHD_MalT"/>
</dbReference>
<dbReference type="InterPro" id="IPR041664">
    <property type="entry name" value="AAA_16"/>
</dbReference>
<keyword evidence="3" id="KW-1185">Reference proteome</keyword>
<dbReference type="InterPro" id="IPR003593">
    <property type="entry name" value="AAA+_ATPase"/>
</dbReference>
<sequence>MAAMVESAPSVIDRSRLLDALRTTGERRLVLIHGPAGFGKTTLAAQWARELRATGTPVAWLTVCPDDDNVVWFLTHLIEAVRRVRPELARRELGALLEERSSDPRSVLSALIEEIHDTGRPITLVLDDWHRVESRDTRAVVDHLLEHGCRHLRLVVTARGRTGLPLSRLSAERQLFEIDTAALRFDAGEARAFLVGASELPLGAEDVTRVWASTEGWPAGLRLAQLSLAGREDPAPFIDNLSGRQHVIGEYLTENVLESLDPPLLDFLMATSLTTRICAGLAAALSGRADSAAVLEQIADRNLFLHRLDGDGGWFRYHRLFADHLQRRLSYWDPDRVRDLHLCASDWLARHDLLTEAVDHALAAAEPERAVDLVESHAVNLVNSSRMATMLGLMAKLPVPLTESRPRLQLCVAWANTGLNHTEQVRAAVRRTYAAIEDSDLTPTQETEFRVEAELVTATEQLHTDQLGEAPKLLPGHIEHLSNPLLALAVAGVSSAAALNRFDYPGVRQWHTTAVRYGRDLPSFALVHSNCIAGMAAFEQLDIDAAATHLTNATATPATDSEAAAHAAALAGALLGDLRYAQGRLAEADELLTAATAGPRKPVSVDVMVAAYGTAARLAALRGDRDRAIHLLDAGDRSARDGSLPRLAARITNERVRLGLPIADHVRAALLHRPPDPAQPVRVRSAIAETDRDSTIRLLLADRSLSAAAVACEHARKLVRDIDAHPRPRDLAAARLLHACCLRALGDDPAARTAAAPALAAYRRHGLLRLARDAGPGITEIIADLERNPLPH</sequence>
<reference evidence="2 3" key="1">
    <citation type="submission" date="2019-10" db="EMBL/GenBank/DDBJ databases">
        <title>Nocardia macrotermitis sp. nov. and Nocardia aurantia sp. nov., isolated from the gut of fungus growing-termite Macrotermes natalensis.</title>
        <authorList>
            <person name="Benndorf R."/>
            <person name="Schwitalla J."/>
            <person name="Martin K."/>
            <person name="De Beer W."/>
            <person name="Kaster A.-K."/>
            <person name="Vollmers J."/>
            <person name="Poulsen M."/>
            <person name="Beemelmanns C."/>
        </authorList>
    </citation>
    <scope>NUCLEOTIDE SEQUENCE [LARGE SCALE GENOMIC DNA]</scope>
    <source>
        <strain evidence="2 3">RB56</strain>
    </source>
</reference>
<evidence type="ECO:0000259" key="1">
    <source>
        <dbReference type="SMART" id="SM00382"/>
    </source>
</evidence>
<dbReference type="CDD" id="cd01120">
    <property type="entry name" value="RecA-like_superfamily"/>
    <property type="match status" value="1"/>
</dbReference>
<keyword evidence="2" id="KW-0418">Kinase</keyword>
<dbReference type="InterPro" id="IPR027417">
    <property type="entry name" value="P-loop_NTPase"/>
</dbReference>
<dbReference type="EMBL" id="WEGI01000004">
    <property type="protein sequence ID" value="MQY26796.1"/>
    <property type="molecule type" value="Genomic_DNA"/>
</dbReference>
<name>A0A7K0DM24_9NOCA</name>
<protein>
    <submittedName>
        <fullName evidence="2">Serine/threonine-protein kinase PknK</fullName>
        <ecNumber evidence="2">2.7.11.1</ecNumber>
    </submittedName>
</protein>
<dbReference type="Gene3D" id="3.40.50.300">
    <property type="entry name" value="P-loop containing nucleotide triphosphate hydrolases"/>
    <property type="match status" value="1"/>
</dbReference>
<dbReference type="SUPFAM" id="SSF52540">
    <property type="entry name" value="P-loop containing nucleoside triphosphate hydrolases"/>
    <property type="match status" value="1"/>
</dbReference>
<proteinExistence type="predicted"/>
<dbReference type="Pfam" id="PF13191">
    <property type="entry name" value="AAA_16"/>
    <property type="match status" value="1"/>
</dbReference>
<dbReference type="Pfam" id="PF25873">
    <property type="entry name" value="WHD_MalT"/>
    <property type="match status" value="1"/>
</dbReference>
<dbReference type="EC" id="2.7.11.1" evidence="2"/>
<gene>
    <name evidence="2" type="primary">pknK_1</name>
    <name evidence="2" type="ORF">NRB56_23690</name>
</gene>
<keyword evidence="2" id="KW-0808">Transferase</keyword>
<comment type="caution">
    <text evidence="2">The sequence shown here is derived from an EMBL/GenBank/DDBJ whole genome shotgun (WGS) entry which is preliminary data.</text>
</comment>